<dbReference type="InterPro" id="IPR001173">
    <property type="entry name" value="Glyco_trans_2-like"/>
</dbReference>
<dbReference type="Pfam" id="PF00535">
    <property type="entry name" value="Glycos_transf_2"/>
    <property type="match status" value="1"/>
</dbReference>
<dbReference type="RefSeq" id="WP_236334780.1">
    <property type="nucleotide sequence ID" value="NZ_CAKMMG010000004.1"/>
</dbReference>
<dbReference type="SUPFAM" id="SSF53448">
    <property type="entry name" value="Nucleotide-diphospho-sugar transferases"/>
    <property type="match status" value="1"/>
</dbReference>
<keyword evidence="4" id="KW-1185">Reference proteome</keyword>
<sequence>MTNPPLVSVIVPSYNYEKFIVQSLESIVSQTYENLELVIVDDFSKDNSVALINQLISQEKIKQRFDGKIQFIKHEVNRGAHFSINEGINASRGEYISILNADDLYDVDRFEVMMAAMYSQDAKFSFSKISVIDGEGLLVDSTNGEAGKFVAVQNSIQNFPTVGWSLVPHNAAISTGNMLFTREIYNKVGGFRNLKYCHDWDFILKSLILTEPLYIPETNYYYRLHGNNSYLQLDNVVDREVKTVLGWFFYKCRKKNLLNSLCPSPQNWKSEFLPRIQNMSLQKFWLFSLTPLNLFYQLRQSFNDRK</sequence>
<dbReference type="PANTHER" id="PTHR22916">
    <property type="entry name" value="GLYCOSYLTRANSFERASE"/>
    <property type="match status" value="1"/>
</dbReference>
<evidence type="ECO:0000259" key="2">
    <source>
        <dbReference type="Pfam" id="PF00535"/>
    </source>
</evidence>
<dbReference type="Gene3D" id="3.90.550.10">
    <property type="entry name" value="Spore Coat Polysaccharide Biosynthesis Protein SpsA, Chain A"/>
    <property type="match status" value="1"/>
</dbReference>
<feature type="domain" description="Glycosyltransferase 2-like" evidence="2">
    <location>
        <begin position="8"/>
        <end position="185"/>
    </location>
</feature>
<reference evidence="3" key="1">
    <citation type="submission" date="2022-01" db="EMBL/GenBank/DDBJ databases">
        <authorList>
            <person name="Criscuolo A."/>
        </authorList>
    </citation>
    <scope>NUCLEOTIDE SEQUENCE</scope>
    <source>
        <strain evidence="3">CIP111892</strain>
    </source>
</reference>
<dbReference type="PANTHER" id="PTHR22916:SF3">
    <property type="entry name" value="UDP-GLCNAC:BETAGAL BETA-1,3-N-ACETYLGLUCOSAMINYLTRANSFERASE-LIKE PROTEIN 1"/>
    <property type="match status" value="1"/>
</dbReference>
<evidence type="ECO:0000256" key="1">
    <source>
        <dbReference type="ARBA" id="ARBA00006739"/>
    </source>
</evidence>
<dbReference type="EMBL" id="CAKMMG010000004">
    <property type="protein sequence ID" value="CAH1209245.1"/>
    <property type="molecule type" value="Genomic_DNA"/>
</dbReference>
<name>A0ABN8GHA2_9BACL</name>
<comment type="similarity">
    <text evidence="1">Belongs to the glycosyltransferase 2 family.</text>
</comment>
<accession>A0ABN8GHA2</accession>
<evidence type="ECO:0000313" key="4">
    <source>
        <dbReference type="Proteomes" id="UP000838324"/>
    </source>
</evidence>
<comment type="caution">
    <text evidence="3">The sequence shown here is derived from an EMBL/GenBank/DDBJ whole genome shotgun (WGS) entry which is preliminary data.</text>
</comment>
<organism evidence="3 4">
    <name type="scientific">Paenibacillus auburnensis</name>
    <dbReference type="NCBI Taxonomy" id="2905649"/>
    <lineage>
        <taxon>Bacteria</taxon>
        <taxon>Bacillati</taxon>
        <taxon>Bacillota</taxon>
        <taxon>Bacilli</taxon>
        <taxon>Bacillales</taxon>
        <taxon>Paenibacillaceae</taxon>
        <taxon>Paenibacillus</taxon>
    </lineage>
</organism>
<dbReference type="Proteomes" id="UP000838324">
    <property type="component" value="Unassembled WGS sequence"/>
</dbReference>
<dbReference type="InterPro" id="IPR029044">
    <property type="entry name" value="Nucleotide-diphossugar_trans"/>
</dbReference>
<protein>
    <recommendedName>
        <fullName evidence="2">Glycosyltransferase 2-like domain-containing protein</fullName>
    </recommendedName>
</protein>
<proteinExistence type="inferred from homology"/>
<gene>
    <name evidence="3" type="ORF">PAECIP111892_03181</name>
</gene>
<evidence type="ECO:0000313" key="3">
    <source>
        <dbReference type="EMBL" id="CAH1209245.1"/>
    </source>
</evidence>